<feature type="repeat" description="WD" evidence="5">
    <location>
        <begin position="186"/>
        <end position="227"/>
    </location>
</feature>
<feature type="repeat" description="WD" evidence="5">
    <location>
        <begin position="428"/>
        <end position="470"/>
    </location>
</feature>
<proteinExistence type="predicted"/>
<dbReference type="CDD" id="cd00200">
    <property type="entry name" value="WD40"/>
    <property type="match status" value="2"/>
</dbReference>
<keyword evidence="3" id="KW-0677">Repeat</keyword>
<dbReference type="PROSITE" id="PS50294">
    <property type="entry name" value="WD_REPEATS_REGION"/>
    <property type="match status" value="6"/>
</dbReference>
<dbReference type="SUPFAM" id="SSF50978">
    <property type="entry name" value="WD40 repeat-like"/>
    <property type="match status" value="1"/>
</dbReference>
<dbReference type="InterPro" id="IPR019775">
    <property type="entry name" value="WD40_repeat_CS"/>
</dbReference>
<feature type="repeat" description="WD" evidence="5">
    <location>
        <begin position="605"/>
        <end position="646"/>
    </location>
</feature>
<evidence type="ECO:0000256" key="2">
    <source>
        <dbReference type="ARBA" id="ARBA00022574"/>
    </source>
</evidence>
<keyword evidence="4" id="KW-0539">Nucleus</keyword>
<gene>
    <name evidence="9" type="primary">LOC106812883</name>
</gene>
<dbReference type="Pfam" id="PF00400">
    <property type="entry name" value="WD40"/>
    <property type="match status" value="9"/>
</dbReference>
<feature type="compositionally biased region" description="Basic residues" evidence="6">
    <location>
        <begin position="903"/>
        <end position="914"/>
    </location>
</feature>
<dbReference type="InterPro" id="IPR013934">
    <property type="entry name" value="Utp13_C"/>
</dbReference>
<evidence type="ECO:0000313" key="9">
    <source>
        <dbReference type="RefSeq" id="XP_014672367.1"/>
    </source>
</evidence>
<name>A0ABM1EJJ6_PRICU</name>
<dbReference type="InterPro" id="IPR015943">
    <property type="entry name" value="WD40/YVTN_repeat-like_dom_sf"/>
</dbReference>
<evidence type="ECO:0000256" key="3">
    <source>
        <dbReference type="ARBA" id="ARBA00022737"/>
    </source>
</evidence>
<evidence type="ECO:0000256" key="4">
    <source>
        <dbReference type="ARBA" id="ARBA00023242"/>
    </source>
</evidence>
<dbReference type="PROSITE" id="PS00678">
    <property type="entry name" value="WD_REPEATS_1"/>
    <property type="match status" value="3"/>
</dbReference>
<comment type="subcellular location">
    <subcellularLocation>
        <location evidence="1">Nucleus</location>
        <location evidence="1">Nucleolus</location>
    </subcellularLocation>
</comment>
<dbReference type="InterPro" id="IPR020472">
    <property type="entry name" value="WD40_PAC1"/>
</dbReference>
<dbReference type="PRINTS" id="PR00320">
    <property type="entry name" value="GPROTEINBRPT"/>
</dbReference>
<feature type="repeat" description="WD" evidence="5">
    <location>
        <begin position="142"/>
        <end position="185"/>
    </location>
</feature>
<evidence type="ECO:0000256" key="6">
    <source>
        <dbReference type="SAM" id="MobiDB-lite"/>
    </source>
</evidence>
<evidence type="ECO:0000256" key="5">
    <source>
        <dbReference type="PROSITE-ProRule" id="PRU00221"/>
    </source>
</evidence>
<feature type="compositionally biased region" description="Polar residues" evidence="6">
    <location>
        <begin position="817"/>
        <end position="827"/>
    </location>
</feature>
<dbReference type="GeneID" id="106812883"/>
<dbReference type="InterPro" id="IPR001680">
    <property type="entry name" value="WD40_rpt"/>
</dbReference>
<dbReference type="RefSeq" id="XP_014672367.1">
    <property type="nucleotide sequence ID" value="XM_014816881.1"/>
</dbReference>
<feature type="repeat" description="WD" evidence="5">
    <location>
        <begin position="563"/>
        <end position="604"/>
    </location>
</feature>
<keyword evidence="8" id="KW-1185">Reference proteome</keyword>
<reference evidence="9" key="1">
    <citation type="submission" date="2025-08" db="UniProtKB">
        <authorList>
            <consortium name="RefSeq"/>
        </authorList>
    </citation>
    <scope>IDENTIFICATION</scope>
</reference>
<keyword evidence="2 5" id="KW-0853">WD repeat</keyword>
<dbReference type="PROSITE" id="PS50082">
    <property type="entry name" value="WD_REPEATS_2"/>
    <property type="match status" value="9"/>
</dbReference>
<feature type="repeat" description="WD" evidence="5">
    <location>
        <begin position="521"/>
        <end position="562"/>
    </location>
</feature>
<evidence type="ECO:0000313" key="8">
    <source>
        <dbReference type="Proteomes" id="UP000695022"/>
    </source>
</evidence>
<feature type="compositionally biased region" description="Polar residues" evidence="6">
    <location>
        <begin position="915"/>
        <end position="924"/>
    </location>
</feature>
<dbReference type="Pfam" id="PF08625">
    <property type="entry name" value="Utp13"/>
    <property type="match status" value="2"/>
</dbReference>
<organism evidence="8 9">
    <name type="scientific">Priapulus caudatus</name>
    <name type="common">Priapulid worm</name>
    <dbReference type="NCBI Taxonomy" id="37621"/>
    <lineage>
        <taxon>Eukaryota</taxon>
        <taxon>Metazoa</taxon>
        <taxon>Ecdysozoa</taxon>
        <taxon>Scalidophora</taxon>
        <taxon>Priapulida</taxon>
        <taxon>Priapulimorpha</taxon>
        <taxon>Priapulimorphida</taxon>
        <taxon>Priapulidae</taxon>
        <taxon>Priapulus</taxon>
    </lineage>
</organism>
<dbReference type="InterPro" id="IPR036322">
    <property type="entry name" value="WD40_repeat_dom_sf"/>
</dbReference>
<dbReference type="SUPFAM" id="SSF50998">
    <property type="entry name" value="Quinoprotein alcohol dehydrogenase-like"/>
    <property type="match status" value="1"/>
</dbReference>
<dbReference type="PANTHER" id="PTHR19854:SF15">
    <property type="entry name" value="TRANSDUCIN BETA-LIKE PROTEIN 3"/>
    <property type="match status" value="1"/>
</dbReference>
<accession>A0ABM1EJJ6</accession>
<sequence>MAAPMLKANFAVQTKYEAFYKGGNVQLSHDGLHLFCCCGNQVKILDVQTGKVEKTVGQDGEDDITSFVVSPDDEYLVIATKNLLLKQWDWKEEKCIRTWKAIHTAPILTMSFDSTSTLLATGSSDSTIKVWDIVRQYCTHNLKGSQGVISAVCFHPDISRLQVISSSLDCKVRVWSLETGTCDSELEGHFSVPTGFDFSQDGNTLLSCGRDKVVILWNLKTSKMLKTVPVYETLEGVVLLRENTPFPALNIPVGGTDDLHFLTAGERGVLRVWNSKTSKCVYSSVKDEALESSADDGGEIVAHSIVHLSYHSTLAAVLVVKFDHTVLLHGIDDLAEQKQFVGFNDEILDIKLMGAGESHIAVATNSPNIKVFELATFCCQVLKGHSDIVLALDVSNDGSMLASSSKDNTLRLWEMNSNSHIVSCVAFGAGHTHAINGIALGRCRSNILVSVSDDQTFKIWTLPSDLSAVVRKLHVQCTEKAHDKEINAVSVSPNDRLLATGSHDKTAKIWSTDDGKLLGVCRGHKRGIWCVQFSPVDQVIATGSGDGTVKIWALNNFTCVKTFEGHDASVLKVTFISKGMQLLTGGSDGLLKLWTIKLSECIRTFDEHEAKLWALTIAKDEACIVTGAADSNIIMWKDVTETEVEEARAKQEAVLLQEQRLSNLVHNKKYLKAIGLAITLEMPFKVLTIMKEILNGQSGIDDLAKTVTKLRMDQIGKENVFYPHLGNVLKEHLSLTYANLSLHTERHLQRMNRLVQQATFVDYTWQCMRTITSAIEPAVTDAARQQGLVFNKQLAPTENGNDDGDMAVAPSNVRLKASQQPDSTTGNAKRKVKRKRSQVENKDQPKSVAVKADSGSGGATNVRPVGDHEAMDDADAPNSLISGGQVTNKALKKREHASEAQRPRIKSKKTRLRGKNTQVVAQTTKAKHEVLNTRTAKKSAKVAQG</sequence>
<feature type="compositionally biased region" description="Polar residues" evidence="6">
    <location>
        <begin position="879"/>
        <end position="888"/>
    </location>
</feature>
<feature type="region of interest" description="Disordered" evidence="6">
    <location>
        <begin position="814"/>
        <end position="926"/>
    </location>
</feature>
<evidence type="ECO:0000256" key="1">
    <source>
        <dbReference type="ARBA" id="ARBA00004604"/>
    </source>
</evidence>
<feature type="repeat" description="WD" evidence="5">
    <location>
        <begin position="100"/>
        <end position="133"/>
    </location>
</feature>
<feature type="repeat" description="WD" evidence="5">
    <location>
        <begin position="479"/>
        <end position="520"/>
    </location>
</feature>
<dbReference type="Gene3D" id="2.130.10.10">
    <property type="entry name" value="YVTN repeat-like/Quinoprotein amine dehydrogenase"/>
    <property type="match status" value="4"/>
</dbReference>
<dbReference type="Proteomes" id="UP000695022">
    <property type="component" value="Unplaced"/>
</dbReference>
<feature type="domain" description="U3 small nucleolar RNA-associated protein 13 C-terminal" evidence="7">
    <location>
        <begin position="658"/>
        <end position="715"/>
    </location>
</feature>
<dbReference type="PANTHER" id="PTHR19854">
    <property type="entry name" value="TRANSDUCIN BETA-LIKE 3"/>
    <property type="match status" value="1"/>
</dbReference>
<evidence type="ECO:0000259" key="7">
    <source>
        <dbReference type="Pfam" id="PF08625"/>
    </source>
</evidence>
<feature type="domain" description="U3 small nucleolar RNA-associated protein 13 C-terminal" evidence="7">
    <location>
        <begin position="736"/>
        <end position="768"/>
    </location>
</feature>
<protein>
    <submittedName>
        <fullName evidence="9">Transducin beta-like protein 3</fullName>
    </submittedName>
</protein>
<dbReference type="SMART" id="SM00320">
    <property type="entry name" value="WD40"/>
    <property type="match status" value="11"/>
</dbReference>
<feature type="repeat" description="WD" evidence="5">
    <location>
        <begin position="382"/>
        <end position="423"/>
    </location>
</feature>
<dbReference type="InterPro" id="IPR011047">
    <property type="entry name" value="Quinoprotein_ADH-like_sf"/>
</dbReference>